<dbReference type="GO" id="GO:0005576">
    <property type="term" value="C:extracellular region"/>
    <property type="evidence" value="ECO:0007669"/>
    <property type="project" value="UniProtKB-SubCell"/>
</dbReference>
<keyword evidence="6 9" id="KW-0472">Membrane</keyword>
<feature type="domain" description="Right handed beta helix" evidence="11">
    <location>
        <begin position="3784"/>
        <end position="3929"/>
    </location>
</feature>
<feature type="transmembrane region" description="Helical" evidence="9">
    <location>
        <begin position="4109"/>
        <end position="4134"/>
    </location>
</feature>
<feature type="domain" description="Right handed beta helix" evidence="11">
    <location>
        <begin position="2888"/>
        <end position="3089"/>
    </location>
</feature>
<accession>A0A1J4KAZ0</accession>
<evidence type="ECO:0000256" key="3">
    <source>
        <dbReference type="ARBA" id="ARBA00004613"/>
    </source>
</evidence>
<feature type="compositionally biased region" description="Polar residues" evidence="8">
    <location>
        <begin position="3999"/>
        <end position="4012"/>
    </location>
</feature>
<dbReference type="Proteomes" id="UP000179807">
    <property type="component" value="Unassembled WGS sequence"/>
</dbReference>
<feature type="signal peptide" evidence="10">
    <location>
        <begin position="1"/>
        <end position="17"/>
    </location>
</feature>
<evidence type="ECO:0000256" key="8">
    <source>
        <dbReference type="SAM" id="MobiDB-lite"/>
    </source>
</evidence>
<dbReference type="InterPro" id="IPR011050">
    <property type="entry name" value="Pectin_lyase_fold/virulence"/>
</dbReference>
<dbReference type="OrthoDB" id="10693369at2759"/>
<feature type="compositionally biased region" description="Low complexity" evidence="8">
    <location>
        <begin position="4013"/>
        <end position="4028"/>
    </location>
</feature>
<evidence type="ECO:0000256" key="6">
    <source>
        <dbReference type="ARBA" id="ARBA00023136"/>
    </source>
</evidence>
<feature type="domain" description="Right handed beta helix" evidence="11">
    <location>
        <begin position="3316"/>
        <end position="3501"/>
    </location>
</feature>
<feature type="region of interest" description="Disordered" evidence="8">
    <location>
        <begin position="3996"/>
        <end position="4096"/>
    </location>
</feature>
<evidence type="ECO:0000256" key="2">
    <source>
        <dbReference type="ARBA" id="ARBA00004442"/>
    </source>
</evidence>
<dbReference type="RefSeq" id="XP_068361727.1">
    <property type="nucleotide sequence ID" value="XM_068502816.1"/>
</dbReference>
<feature type="chain" id="PRO_5012453058" description="Right handed beta helix domain-containing protein" evidence="10">
    <location>
        <begin position="18"/>
        <end position="4211"/>
    </location>
</feature>
<dbReference type="Pfam" id="PF13229">
    <property type="entry name" value="Beta_helix"/>
    <property type="match status" value="5"/>
</dbReference>
<evidence type="ECO:0000256" key="4">
    <source>
        <dbReference type="ARBA" id="ARBA00022525"/>
    </source>
</evidence>
<keyword evidence="9" id="KW-0812">Transmembrane</keyword>
<dbReference type="PANTHER" id="PTHR11319:SF35">
    <property type="entry name" value="OUTER MEMBRANE PROTEIN PMPC-RELATED"/>
    <property type="match status" value="1"/>
</dbReference>
<keyword evidence="7" id="KW-0998">Cell outer membrane</keyword>
<evidence type="ECO:0000313" key="12">
    <source>
        <dbReference type="EMBL" id="OHT08591.1"/>
    </source>
</evidence>
<keyword evidence="5 10" id="KW-0732">Signal</keyword>
<dbReference type="SMART" id="SM00710">
    <property type="entry name" value="PbH1"/>
    <property type="match status" value="59"/>
</dbReference>
<evidence type="ECO:0000259" key="11">
    <source>
        <dbReference type="Pfam" id="PF13229"/>
    </source>
</evidence>
<dbReference type="InterPro" id="IPR006626">
    <property type="entry name" value="PbH1"/>
</dbReference>
<dbReference type="EMBL" id="MLAK01000663">
    <property type="protein sequence ID" value="OHT08591.1"/>
    <property type="molecule type" value="Genomic_DNA"/>
</dbReference>
<dbReference type="Pfam" id="PF02415">
    <property type="entry name" value="Chlam_PMP"/>
    <property type="match status" value="1"/>
</dbReference>
<name>A0A1J4KAZ0_9EUKA</name>
<dbReference type="GeneID" id="94837520"/>
<dbReference type="InterPro" id="IPR012334">
    <property type="entry name" value="Pectin_lyas_fold"/>
</dbReference>
<protein>
    <recommendedName>
        <fullName evidence="11">Right handed beta helix domain-containing protein</fullName>
    </recommendedName>
</protein>
<feature type="compositionally biased region" description="Low complexity" evidence="8">
    <location>
        <begin position="4040"/>
        <end position="4055"/>
    </location>
</feature>
<comment type="subcellular location">
    <subcellularLocation>
        <location evidence="1">Cell envelope</location>
    </subcellularLocation>
    <subcellularLocation>
        <location evidence="2">Cell outer membrane</location>
    </subcellularLocation>
    <subcellularLocation>
        <location evidence="3">Secreted</location>
    </subcellularLocation>
</comment>
<proteinExistence type="predicted"/>
<dbReference type="Gene3D" id="2.160.20.10">
    <property type="entry name" value="Single-stranded right-handed beta-helix, Pectin lyase-like"/>
    <property type="match status" value="8"/>
</dbReference>
<reference evidence="12" key="1">
    <citation type="submission" date="2016-10" db="EMBL/GenBank/DDBJ databases">
        <authorList>
            <person name="Benchimol M."/>
            <person name="Almeida L.G."/>
            <person name="Vasconcelos A.T."/>
            <person name="Perreira-Neves A."/>
            <person name="Rosa I.A."/>
            <person name="Tasca T."/>
            <person name="Bogo M.R."/>
            <person name="de Souza W."/>
        </authorList>
    </citation>
    <scope>NUCLEOTIDE SEQUENCE [LARGE SCALE GENOMIC DNA]</scope>
    <source>
        <strain evidence="12">K</strain>
    </source>
</reference>
<evidence type="ECO:0000313" key="13">
    <source>
        <dbReference type="Proteomes" id="UP000179807"/>
    </source>
</evidence>
<sequence length="4211" mass="457568">MLTLFFILSFRLHTTEELRNEENFGKFRNSQNMRKEYLVNKKSTKEAQFNCDPVDYAHESNSFYELPNNYASYIECNDQKLVLLGNRMVRVIQKAPQRTETALITLNNADLMCQITNWYACSVNSTKGGTFLFKGRGEHKIYNAEFNFCGIKGGPGQDCSVIYIEGNSTNEFNTVVFNTWENGSPIAKGPIPSGLDSIRAIWILGSATLQYDNPRAYNHTATKWGGFMRIDTTGLVILNGGGFDLPIKYCCDRDGVAGAIYKGSKSTNMTQIQNVYFFNCGPVPKAKNGNTACIYIDGDNFSFIKSEITFNSGDRWYQPVPCMAIYVEYQIIVRIQGNTIYNCPRGIKYNGKARTTSQENAQIDQNNFWGLTGQFEGVAIEATLANEKSTFNGNTFTNIRANKSWVKVQVSGITTPNYTVSNQRFSNFVTPDNGSVLDVKIPIEKTLVLNSCHFSGNQAVQNGGALHVNRPTVFISCTFTNNRATQKGGAISLQLTTGCSFQNCIFTNNTASAGGCIYISAPTSAGGTNDLTIVGCNFTGSTGGVAHCIYFEQINGQLKVTRCHFMNNKYSPSFKSGSCILSLASETVVMESHFSAENKQQSCGGVNVTRKSTLTVTGCSFTRMNAGNINKGGGGGIAYSGLIASNSDVESITITFCTFTDNTGINGVALLLQPTSDYPNITGCTFQDHQHTSAILTIFFQFNTDEDDYELTKCNFYRNSHNNSISDDMGATGIWIAESQALDQWQDACNLIFKDCIFEYNYAPSNGGAFAYGSNGRLGGVELTFDNCEFNFNECGKNYGGALMFRTQKPVYIIYCKFNGNIVRGGSRMTNQGGGAISFGSSVSYMTIYSCQFRNCSAPNASFIHSLGQSQSVEISKCIFTELPTRQLSSISIELSTGTDKEFIFENNEFNGLHCEGSYGSSGFRLVANKDCEIRNCLFQNCVFEINNRHETGMLAISGNSNHILTVDSCTFQITDDSITSDSARALFVRNEHGLNVANCTFQNFHTTTRTGAALKSESQTKSTPFYNCTFQNIKAYSLVHFEYCKEIDVEHCQFISVKTNCPQGIIYNAKAITYHLASCIFIECGGLYQGHQLINSGAIGVNSLAENVTIINCTFDTCQTIPPSGKTPNGGAVNLIGGKLKHVLISQCRFTKCRISGEGLAVYIGPSAHTELLDNIFENSIAHTTVNNNAQATFTVYVNTVKLIYQNNTILETGDFSGNGSGLCCPNAKSITIDSCLFSNLKRMYALRCISSDELIIENSTWDKISGGNSVCFFLDCTGSDPIFRNNTLKNHILIDSSNEQYLGFLRGKTQSRVENCTFDNNEARCQYGGGIGMWCPSKINYYINCIFRSNHAYCPVGTTDDGIGRGGAITLGGSLGNVRTIIQNCSFGNNRADKEGGAISVTLKKTQNSVCEITNCLFTSNQAAKQDFGNSTSNQALGGSIHISGDGLVTISGCSFSSNSAHEDGHAIYSQGDAQVLVTGNCTFRDNARIGGSQIAVSGTNFEFTDSTITLSTDSPRARAFTILSEGSIDLHNSTLHDMTAPSDGNGNAIYIKRGAGNVEIYNNIFRNCGFGATINKKDVSTIPAILCNGTNLELQENKFFFNMSGIGKRSPCVEIITTGSHHIHGNHFQNSAKAFIYRALQIGDAEPELVVDHNNFTRCYGASPSCLLVESYHTFEFNENNFSHANPTSRDHFYIIAIDFFAHLDGDTFVLSNNYFGNLNGNDAFGGGSGIWIDNKDVPVYKLFTVRFENCVFENNHAKHLANLGTRNGHNGHGGAFQFGWSESTAWVNLELDNCSFKGNKADKEGGAVSIQTTGTVSIENCVFENNHANVLDSKAKFCGGALFLEPDFNWDTAHNVNGVERYSDSIIIANCSFSNNDAFNSSAIYCLGGKRNTTLTITQNCSFTDNGNSGCAIISGAKELLMDSSSIEYSTKKARGMETDGKTTLTNVKFRNNQNTDGKGNALYIARDSELIEIHSCLFESCGSGKSETTIICKSAPLLLEGTTFNYSTKLLGARAIEVLVWGLIQIVNNYFSHTTTDASHGALFYNPTIGTYTQEDLVIEGNIFNDSHGDNSRCFRIYLHTPNYRFYGNKIQNCISTGRRGYLGFVEGVNGILNNFTFDHFTIENCTTSSEYGGGSGLWVQNARNVFDLIFDSCVFSNNKAISPRNHSRQGYGGAIQYGWSDTTSKVYMRFSNCTFNKNFAQYGGGAIALETQNNVVIENCTFSHNQAGDSNHTKVCGGAIFINPNYGKGESVSNHNVMDTIAIIGCNFTKDFAYSGFGNGIYVPNAKTTNVFINTRCIFDRVRDARESTTILVTAKLLEIDNITVSYEPVSNNRHARAIQTDSETVSILHSVFTNCGHNSQNGHAINLLEQVQSANIDSCHFTDCAYSNNSNAVIHSSTKDITLSSSVIEFSQQNQVSRGLMVPFVCTLNLNGVTFKGCGTTFTGRTGGALQYDGVSKVGYVEEIIIEGCIFDNNTCPYASSIMITCNSIPILKDCTISKNKGGWKFVLLFKEAHRQEVIFEEWKFDDNYFNNPGNTPDCGGCGLWIAPMQYSARFKDSWSLTFQKCKWSKNRANQVGGAFAYGYSDTLRYVYVNITGCLFENNTCDGEKGGALSFNSQVQVLITKSEFRGNEAKNGTHQGHALYVDARCHALVNGCKFIDNSQSGTNSVIQVSGKRLDFVKSEISFTTNKGCRGIFMNQAGILNCTNSSFSKCNAGNEWGGGIFFNLSTPSLIEEEISIIGCKFDGNIAGNGCAMLLNTSIVPTLQSNQVYNHNTGKYILSIFFTSFQDICFVESMEFYNNVATQANDGGGSGIWIANQREISNGRPAELIFRNCTWGNNTTPNKGGALHYGDSETLVGVELTFDNCNFINNHAKTAGGAVSLATESPIVFNECKFSNNLVTSKDSKTKARGSSIIIDSNRDTSTPLVSISGCTFTNETADDGNAIYVTYKVPACFISGCNFKNCGTTGTVVVLEAQEILFQNNDVIFDRIEKACRGLEIRSIAVTTVTKSVFQKCHVAGSLSDKTTWGAGIYLNNTLQSEEQEDFTMEECTFDACKASNGCAILLNVSASPVIRTTMVKNHRSGDYVFCIFCNVNFQDLFTIESCTFYNNQFQNTNKQDGGGSGIWISNDQNLLPGTPTKILYKGCNWTRNSGVYGGAFSYGTSNTVKNTELVFQGCHFENNQASGAMGGALYLTTEQPIYVDNCRFINNKVLNNINKGGEALGGAITFDTTVSTCTIVGSTFRKNSAQNGHALYVSPTVKYVELIDSHFLSNSNGNVGSQILHKGIEVHSTNSNFDFEAITLHARGFEILSKSISTFTNCNFTLCETSGPGGGLHIADSSSSSNTEQLTLDGCIFDSCDASNGAALLCWISCNPTISRCIVKNMKKGNYAFSMFFTQFQEYVTIDECTFQDILLHNHNTTTKDGGGSGLWVSSKKELHNGTSSKLTFNKCNFINNIAGGVGGAIAYGDSQTLKATSIQFLECLFEGNTANGAQGGAIWFRSSESLIVSKCKFRNNKVNGGYSKGGHIYVDSEAKDSIQISGSTFDPVNANAGNAIYSGDNTKVIAIYNVTFNHCGTQGSVISSSAEDFSLSTSKIIFTQSVDSKSARGVDILRKGKATITQTDFINCYSSGPGAGIQVTFTTNDSRNESLSITDCTFDSCNATNGCAMLLKLTDAPTIYGNTIKNCNSGNYVVSILYAKFVQHSLVENCIFQNNYLGVKTSPDGGGSGIWIAPDEGIADSQIKYLTFRNCTFNGNSAAGSGGGFAYGINKTVTHTAISLENSRFYSNTAGGDGGALYIRTNQPLSITRCIFDNNTASSSGGALYIDTDSNVTVEHSQISHNTATQKSSGIYINNSHYLNLYNDTIASNAASSNSNLAASFFLNNEGKAVIDQCKFDFTRQTSQYQIGLSGTSSEATITFIKGCFTHKGTTDETLTHILSTVKGTLNIPSGNCFDTPESFGVQHGGGKIFKGVSIFNCDDCKDIHVPTTVPDDTSSETFIPTGQPSTDISSTSPSSVPDDTSSETFIPTGQPSTDISSTSPSSVPDDTSSETFIPTGQPSTDISSTSPSSVPTQISPSDVISETSPIVDDRTPRPINLKKIGIIAGIAISAVVAIVVIIVILWLLVFRDRGLAQKSDSENASEMNDETISGISGIDATQDDPIWAGTTATQDNPLFNGGDELDYDEQMMIENDFEESWGDNVI</sequence>
<organism evidence="12 13">
    <name type="scientific">Tritrichomonas foetus</name>
    <dbReference type="NCBI Taxonomy" id="1144522"/>
    <lineage>
        <taxon>Eukaryota</taxon>
        <taxon>Metamonada</taxon>
        <taxon>Parabasalia</taxon>
        <taxon>Tritrichomonadida</taxon>
        <taxon>Tritrichomonadidae</taxon>
        <taxon>Tritrichomonas</taxon>
    </lineage>
</organism>
<gene>
    <name evidence="12" type="ORF">TRFO_22858</name>
</gene>
<evidence type="ECO:0000256" key="10">
    <source>
        <dbReference type="SAM" id="SignalP"/>
    </source>
</evidence>
<evidence type="ECO:0000256" key="7">
    <source>
        <dbReference type="ARBA" id="ARBA00023237"/>
    </source>
</evidence>
<evidence type="ECO:0000256" key="1">
    <source>
        <dbReference type="ARBA" id="ARBA00004196"/>
    </source>
</evidence>
<dbReference type="InterPro" id="IPR039448">
    <property type="entry name" value="Beta_helix"/>
</dbReference>
<feature type="domain" description="Right handed beta helix" evidence="11">
    <location>
        <begin position="1443"/>
        <end position="1581"/>
    </location>
</feature>
<dbReference type="SUPFAM" id="SSF51126">
    <property type="entry name" value="Pectin lyase-like"/>
    <property type="match status" value="17"/>
</dbReference>
<dbReference type="InterPro" id="IPR003368">
    <property type="entry name" value="POMP_repeat"/>
</dbReference>
<dbReference type="VEuPathDB" id="TrichDB:TRFO_22858"/>
<dbReference type="PANTHER" id="PTHR11319">
    <property type="entry name" value="G PROTEIN-COUPLED RECEPTOR-RELATED"/>
    <property type="match status" value="1"/>
</dbReference>
<evidence type="ECO:0000256" key="5">
    <source>
        <dbReference type="ARBA" id="ARBA00022729"/>
    </source>
</evidence>
<feature type="compositionally biased region" description="Low complexity" evidence="8">
    <location>
        <begin position="4066"/>
        <end position="4086"/>
    </location>
</feature>
<keyword evidence="4" id="KW-0964">Secreted</keyword>
<comment type="caution">
    <text evidence="12">The sequence shown here is derived from an EMBL/GenBank/DDBJ whole genome shotgun (WGS) entry which is preliminary data.</text>
</comment>
<evidence type="ECO:0000256" key="9">
    <source>
        <dbReference type="SAM" id="Phobius"/>
    </source>
</evidence>
<keyword evidence="13" id="KW-1185">Reference proteome</keyword>
<feature type="domain" description="Right handed beta helix" evidence="11">
    <location>
        <begin position="3614"/>
        <end position="3768"/>
    </location>
</feature>
<keyword evidence="9" id="KW-1133">Transmembrane helix</keyword>